<dbReference type="GO" id="GO:0016798">
    <property type="term" value="F:hydrolase activity, acting on glycosyl bonds"/>
    <property type="evidence" value="ECO:0007669"/>
    <property type="project" value="UniProtKB-KW"/>
</dbReference>
<dbReference type="CDD" id="cd00063">
    <property type="entry name" value="FN3"/>
    <property type="match status" value="1"/>
</dbReference>
<keyword evidence="10" id="KW-1185">Reference proteome</keyword>
<gene>
    <name evidence="9" type="ORF">ATE80_28585</name>
</gene>
<comment type="caution">
    <text evidence="9">The sequence shown here is derived from an EMBL/GenBank/DDBJ whole genome shotgun (WGS) entry which is preliminary data.</text>
</comment>
<keyword evidence="6" id="KW-0624">Polysaccharide degradation</keyword>
<dbReference type="SUPFAM" id="SSF49899">
    <property type="entry name" value="Concanavalin A-like lectins/glucanases"/>
    <property type="match status" value="1"/>
</dbReference>
<dbReference type="STRING" id="936756.ATE80_28585"/>
<dbReference type="GO" id="GO:0005576">
    <property type="term" value="C:extracellular region"/>
    <property type="evidence" value="ECO:0007669"/>
    <property type="project" value="UniProtKB-SubCell"/>
</dbReference>
<proteinExistence type="predicted"/>
<keyword evidence="2" id="KW-0964">Secreted</keyword>
<evidence type="ECO:0000313" key="10">
    <source>
        <dbReference type="Proteomes" id="UP000054011"/>
    </source>
</evidence>
<feature type="domain" description="Fibronectin type-III" evidence="8">
    <location>
        <begin position="408"/>
        <end position="507"/>
    </location>
</feature>
<evidence type="ECO:0000256" key="5">
    <source>
        <dbReference type="ARBA" id="ARBA00023295"/>
    </source>
</evidence>
<dbReference type="Gene3D" id="2.60.120.200">
    <property type="match status" value="1"/>
</dbReference>
<feature type="chain" id="PRO_5038749034" description="Fibronectin type-III domain-containing protein" evidence="7">
    <location>
        <begin position="24"/>
        <end position="904"/>
    </location>
</feature>
<dbReference type="InterPro" id="IPR013320">
    <property type="entry name" value="ConA-like_dom_sf"/>
</dbReference>
<keyword evidence="3 7" id="KW-0732">Signal</keyword>
<protein>
    <recommendedName>
        <fullName evidence="8">Fibronectin type-III domain-containing protein</fullName>
    </recommendedName>
</protein>
<dbReference type="InterPro" id="IPR011047">
    <property type="entry name" value="Quinoprotein_ADH-like_sf"/>
</dbReference>
<dbReference type="SMART" id="SM00060">
    <property type="entry name" value="FN3"/>
    <property type="match status" value="1"/>
</dbReference>
<feature type="signal peptide" evidence="7">
    <location>
        <begin position="1"/>
        <end position="23"/>
    </location>
</feature>
<dbReference type="Gene3D" id="2.60.40.10">
    <property type="entry name" value="Immunoglobulins"/>
    <property type="match status" value="1"/>
</dbReference>
<dbReference type="InterPro" id="IPR055372">
    <property type="entry name" value="CBM96"/>
</dbReference>
<evidence type="ECO:0000259" key="8">
    <source>
        <dbReference type="PROSITE" id="PS50853"/>
    </source>
</evidence>
<dbReference type="EMBL" id="LNSV01000131">
    <property type="protein sequence ID" value="KUH35543.1"/>
    <property type="molecule type" value="Genomic_DNA"/>
</dbReference>
<dbReference type="SMART" id="SM00560">
    <property type="entry name" value="LamGL"/>
    <property type="match status" value="1"/>
</dbReference>
<evidence type="ECO:0000256" key="2">
    <source>
        <dbReference type="ARBA" id="ARBA00022525"/>
    </source>
</evidence>
<evidence type="ECO:0000256" key="1">
    <source>
        <dbReference type="ARBA" id="ARBA00004613"/>
    </source>
</evidence>
<dbReference type="InterPro" id="IPR013783">
    <property type="entry name" value="Ig-like_fold"/>
</dbReference>
<keyword evidence="5" id="KW-0378">Hydrolase</keyword>
<dbReference type="Proteomes" id="UP000054011">
    <property type="component" value="Unassembled WGS sequence"/>
</dbReference>
<evidence type="ECO:0000256" key="6">
    <source>
        <dbReference type="ARBA" id="ARBA00023326"/>
    </source>
</evidence>
<dbReference type="InterPro" id="IPR003961">
    <property type="entry name" value="FN3_dom"/>
</dbReference>
<evidence type="ECO:0000313" key="9">
    <source>
        <dbReference type="EMBL" id="KUH35543.1"/>
    </source>
</evidence>
<dbReference type="AlphaFoldDB" id="A0A117IUV5"/>
<dbReference type="OrthoDB" id="9802683at2"/>
<dbReference type="InterPro" id="IPR036116">
    <property type="entry name" value="FN3_sf"/>
</dbReference>
<reference evidence="9 10" key="1">
    <citation type="submission" date="2015-11" db="EMBL/GenBank/DDBJ databases">
        <title>Genome-wide analysis reveals the secondary metabolome in Streptomyces kanasensis ZX01.</title>
        <authorList>
            <person name="Zhang G."/>
            <person name="Han L."/>
            <person name="Feng J."/>
            <person name="Zhang X."/>
        </authorList>
    </citation>
    <scope>NUCLEOTIDE SEQUENCE [LARGE SCALE GENOMIC DNA]</scope>
    <source>
        <strain evidence="9 10">ZX01</strain>
    </source>
</reference>
<accession>A0A117IUV5</accession>
<keyword evidence="4" id="KW-1015">Disulfide bond</keyword>
<organism evidence="9 10">
    <name type="scientific">Streptomyces kanasensis</name>
    <dbReference type="NCBI Taxonomy" id="936756"/>
    <lineage>
        <taxon>Bacteria</taxon>
        <taxon>Bacillati</taxon>
        <taxon>Actinomycetota</taxon>
        <taxon>Actinomycetes</taxon>
        <taxon>Kitasatosporales</taxon>
        <taxon>Streptomycetaceae</taxon>
        <taxon>Streptomyces</taxon>
    </lineage>
</organism>
<evidence type="ECO:0000256" key="3">
    <source>
        <dbReference type="ARBA" id="ARBA00022729"/>
    </source>
</evidence>
<dbReference type="NCBIfam" id="NF033679">
    <property type="entry name" value="DNRLRE_dom"/>
    <property type="match status" value="1"/>
</dbReference>
<dbReference type="Pfam" id="PF24517">
    <property type="entry name" value="CBM96"/>
    <property type="match status" value="1"/>
</dbReference>
<comment type="subcellular location">
    <subcellularLocation>
        <location evidence="1">Secreted</location>
    </subcellularLocation>
</comment>
<dbReference type="Pfam" id="PF13385">
    <property type="entry name" value="Laminin_G_3"/>
    <property type="match status" value="1"/>
</dbReference>
<dbReference type="PROSITE" id="PS50853">
    <property type="entry name" value="FN3"/>
    <property type="match status" value="1"/>
</dbReference>
<keyword evidence="6" id="KW-0119">Carbohydrate metabolism</keyword>
<dbReference type="GO" id="GO:0000272">
    <property type="term" value="P:polysaccharide catabolic process"/>
    <property type="evidence" value="ECO:0007669"/>
    <property type="project" value="UniProtKB-KW"/>
</dbReference>
<evidence type="ECO:0000256" key="4">
    <source>
        <dbReference type="ARBA" id="ARBA00023157"/>
    </source>
</evidence>
<dbReference type="SUPFAM" id="SSF49265">
    <property type="entry name" value="Fibronectin type III"/>
    <property type="match status" value="1"/>
</dbReference>
<dbReference type="InterPro" id="IPR006558">
    <property type="entry name" value="LamG-like"/>
</dbReference>
<name>A0A117IUV5_9ACTN</name>
<sequence length="904" mass="93630">MKRSRGLHAALALSLAAGLGAAAAPQATALTEPVAFTADDLPTWQTNGIVWALAQANGVVFAGGTFSAVRPPEGAAGAERQALNFVAMDAATGAPTDCKLSFTVASGTATVRALAVSPDQRTLYAGGYFGAVNGMPVSSAAAIDIATCTPKDGFNAVFPATVRALAVTGDTVYAGGDFDTVNGATRQRFAAVDATTGALRPFRADADEPGRAIEITPDGRHALLGGDFFEVNGAESHALAVVDATTGANARTYPGFIMNSSVVKDIDTDATGFYTANEGTGGFDGRIALELNGFDQRWRDTCLGATQAVESHKGVLYSASHAHDCGLVGEFPDGRRYHFLAQPTTSVGKLGWFPDTNDGLGEGIGPRVITIAARNGVEYLWSGGEFTTVNGAPAQGLTRFASTGDTGKPTTPVASAASVKPGEIQVRWRTSLDLDDSRLTYRVYRDGAATPIATLDAESLPWHRPQASFTDTGLAPGSAHTYRVTATDGAGNVSALSASVTATAAVSAQPYAAAVIGDGASLYWRYDDTTTPYTADSSKGDMSGLQANGPVLGQGPGATADGSKAYAFDGTDSVVHSDRRTTVGDAYTIETWFKTTTNRGGKLIGFGNNSTRNSGRYDKHLYMNNWGQLYFGAYDGTARTLSTLSSYNDGKWHHVVGTQGPGGMNLYVDGKRVGSNTRSGHERYAGYWRIGGDAVGSWPSRPTSNYFAGQLDETAVYPTALTGDQVAAHYLRAAQQGDTVTTLQPVADTYVNEGSTSTNYGAATSLAVRGSAAYETYLRFALPALPAGKQLTGASLEVRTDSSASAGSADAVRVSPVTGAWSENDVTFATKPALAAQTLGTLTPPTGPSTGASVQLDKAAVAAALGGEYSMALTGVGTDALWLWSREAPASGGTPKLVLTFSPK</sequence>
<keyword evidence="5" id="KW-0326">Glycosidase</keyword>
<dbReference type="SUPFAM" id="SSF50998">
    <property type="entry name" value="Quinoprotein alcohol dehydrogenase-like"/>
    <property type="match status" value="1"/>
</dbReference>
<dbReference type="RefSeq" id="WP_058945163.1">
    <property type="nucleotide sequence ID" value="NZ_LNSV01000131.1"/>
</dbReference>
<evidence type="ECO:0000256" key="7">
    <source>
        <dbReference type="SAM" id="SignalP"/>
    </source>
</evidence>